<evidence type="ECO:0000313" key="1">
    <source>
        <dbReference type="EMBL" id="EFR86435.1"/>
    </source>
</evidence>
<feature type="non-terminal residue" evidence="1">
    <location>
        <position position="1"/>
    </location>
</feature>
<comment type="caution">
    <text evidence="1">The sequence shown here is derived from an EMBL/GenBank/DDBJ whole genome shotgun (WGS) entry which is preliminary data.</text>
</comment>
<proteinExistence type="predicted"/>
<organism evidence="1 2">
    <name type="scientific">Listeria marthii FSL S4-120</name>
    <dbReference type="NCBI Taxonomy" id="702457"/>
    <lineage>
        <taxon>Bacteria</taxon>
        <taxon>Bacillati</taxon>
        <taxon>Bacillota</taxon>
        <taxon>Bacilli</taxon>
        <taxon>Bacillales</taxon>
        <taxon>Listeriaceae</taxon>
        <taxon>Listeria</taxon>
    </lineage>
</organism>
<reference evidence="1 2" key="1">
    <citation type="journal article" date="2010" name="Microbiol. Resour. Announc.">
        <title>Comparative genomics of the bacterial genus Listeria: Genome evolution is characterized by limited gene acquisition and limited gene loss.</title>
        <authorList>
            <person name="den Bakker H.C."/>
            <person name="Cummings C.A."/>
            <person name="Ferreira V."/>
            <person name="Vatta P."/>
            <person name="Orsi R.H."/>
            <person name="Degoricija L."/>
            <person name="Barker M."/>
            <person name="Petrauskene O."/>
            <person name="Furtado M.R."/>
            <person name="Wiedmann M."/>
        </authorList>
    </citation>
    <scope>NUCLEOTIDE SEQUENCE [LARGE SCALE GENOMIC DNA]</scope>
    <source>
        <strain evidence="1 2">FSL S4-120</strain>
    </source>
</reference>
<protein>
    <submittedName>
        <fullName evidence="1">Glutathione biosynthesis bifunctional protein gshAB</fullName>
    </submittedName>
</protein>
<sequence>VPRETIDRDKHAIIELNFNPAMHMHCFPYQGEKKKIGDKILDFLFE</sequence>
<dbReference type="EMBL" id="ADXF01001140">
    <property type="protein sequence ID" value="EFR86435.1"/>
    <property type="molecule type" value="Genomic_DNA"/>
</dbReference>
<keyword evidence="2" id="KW-1185">Reference proteome</keyword>
<name>A0ABN0BTV6_9LIST</name>
<dbReference type="Proteomes" id="UP000003412">
    <property type="component" value="Chromosome"/>
</dbReference>
<accession>A0ABN0BTV6</accession>
<evidence type="ECO:0000313" key="2">
    <source>
        <dbReference type="Proteomes" id="UP000003412"/>
    </source>
</evidence>
<gene>
    <name evidence="1" type="ORF">NT05LM_3247</name>
</gene>